<evidence type="ECO:0000313" key="2">
    <source>
        <dbReference type="EMBL" id="MBG6136992.1"/>
    </source>
</evidence>
<dbReference type="InterPro" id="IPR050490">
    <property type="entry name" value="Bact_solute-bd_prot1"/>
</dbReference>
<keyword evidence="3" id="KW-1185">Reference proteome</keyword>
<dbReference type="SUPFAM" id="SSF53850">
    <property type="entry name" value="Periplasmic binding protein-like II"/>
    <property type="match status" value="1"/>
</dbReference>
<feature type="signal peptide" evidence="1">
    <location>
        <begin position="1"/>
        <end position="19"/>
    </location>
</feature>
<name>A0A8J7KQ41_9ACTN</name>
<dbReference type="RefSeq" id="WP_197003904.1">
    <property type="nucleotide sequence ID" value="NZ_BONS01000022.1"/>
</dbReference>
<dbReference type="CDD" id="cd13585">
    <property type="entry name" value="PBP2_TMBP_like"/>
    <property type="match status" value="1"/>
</dbReference>
<comment type="caution">
    <text evidence="2">The sequence shown here is derived from an EMBL/GenBank/DDBJ whole genome shotgun (WGS) entry which is preliminary data.</text>
</comment>
<dbReference type="InterPro" id="IPR006059">
    <property type="entry name" value="SBP"/>
</dbReference>
<dbReference type="EMBL" id="JADOUF010000001">
    <property type="protein sequence ID" value="MBG6136992.1"/>
    <property type="molecule type" value="Genomic_DNA"/>
</dbReference>
<sequence>MPLPPRVVAGVLAAATALALTACSSGTGTPSPVKPVAAGEFSPGVAEALRRTSTITVWSWTPQIADIAKAFMAKYPQVTVNVVNAGTGNDEYTKLQNVIAAGSGAPDLAQVEYFALPQFALKKSLVDLSGNGVAGFADRFSKSVWGSVSIGGGIYGIPQDSGPMAMYYRADLFDKYGIAVPKTWDEYVAAARKLKAADPNLYITSDGGDAGFTTSMIWQAGGHPYTVEGTKVGITFAEPGTRKWLGVWNQLTADKLVDTHTPGWSDPWFKNLNAGAYATMLSGAWWPGILESSVQSGAGKWRAAPMPQYTVGATATAENGGSSFALPKGGSNPLVALGFAEWMNTNADGIAIWTRGGAFPSTTAQLTDPAFVNAEIPYFGGQKVNQVLAEASRDVVPGWNYLPFQVYANSVFGDTVGKSYAANADLAPGLAAWQQQCAAYGTKQGFTVTAG</sequence>
<organism evidence="2 3">
    <name type="scientific">Longispora fulva</name>
    <dbReference type="NCBI Taxonomy" id="619741"/>
    <lineage>
        <taxon>Bacteria</taxon>
        <taxon>Bacillati</taxon>
        <taxon>Actinomycetota</taxon>
        <taxon>Actinomycetes</taxon>
        <taxon>Micromonosporales</taxon>
        <taxon>Micromonosporaceae</taxon>
        <taxon>Longispora</taxon>
    </lineage>
</organism>
<dbReference type="Gene3D" id="3.40.190.10">
    <property type="entry name" value="Periplasmic binding protein-like II"/>
    <property type="match status" value="1"/>
</dbReference>
<proteinExistence type="predicted"/>
<keyword evidence="2" id="KW-0813">Transport</keyword>
<gene>
    <name evidence="2" type="ORF">IW245_003186</name>
</gene>
<dbReference type="Proteomes" id="UP000622552">
    <property type="component" value="Unassembled WGS sequence"/>
</dbReference>
<feature type="chain" id="PRO_5039342870" evidence="1">
    <location>
        <begin position="20"/>
        <end position="451"/>
    </location>
</feature>
<dbReference type="PANTHER" id="PTHR43649:SF14">
    <property type="entry name" value="BLR3389 PROTEIN"/>
    <property type="match status" value="1"/>
</dbReference>
<accession>A0A8J7KQ41</accession>
<dbReference type="AlphaFoldDB" id="A0A8J7KQ41"/>
<dbReference type="PROSITE" id="PS51257">
    <property type="entry name" value="PROKAR_LIPOPROTEIN"/>
    <property type="match status" value="1"/>
</dbReference>
<evidence type="ECO:0000313" key="3">
    <source>
        <dbReference type="Proteomes" id="UP000622552"/>
    </source>
</evidence>
<keyword evidence="1" id="KW-0732">Signal</keyword>
<reference evidence="2" key="1">
    <citation type="submission" date="2020-11" db="EMBL/GenBank/DDBJ databases">
        <title>Sequencing the genomes of 1000 actinobacteria strains.</title>
        <authorList>
            <person name="Klenk H.-P."/>
        </authorList>
    </citation>
    <scope>NUCLEOTIDE SEQUENCE</scope>
    <source>
        <strain evidence="2">DSM 45356</strain>
    </source>
</reference>
<protein>
    <submittedName>
        <fullName evidence="2">Multiple sugar transport system substrate-binding protein</fullName>
    </submittedName>
</protein>
<dbReference type="Pfam" id="PF01547">
    <property type="entry name" value="SBP_bac_1"/>
    <property type="match status" value="1"/>
</dbReference>
<keyword evidence="2" id="KW-0762">Sugar transport</keyword>
<evidence type="ECO:0000256" key="1">
    <source>
        <dbReference type="SAM" id="SignalP"/>
    </source>
</evidence>
<dbReference type="PANTHER" id="PTHR43649">
    <property type="entry name" value="ARABINOSE-BINDING PROTEIN-RELATED"/>
    <property type="match status" value="1"/>
</dbReference>